<evidence type="ECO:0000313" key="2">
    <source>
        <dbReference type="Proteomes" id="UP000694845"/>
    </source>
</evidence>
<keyword evidence="2" id="KW-1185">Reference proteome</keyword>
<evidence type="ECO:0000259" key="1">
    <source>
        <dbReference type="Pfam" id="PF00149"/>
    </source>
</evidence>
<dbReference type="KEGG" id="aplc:110978621"/>
<dbReference type="RefSeq" id="XP_022089436.1">
    <property type="nucleotide sequence ID" value="XM_022233744.1"/>
</dbReference>
<dbReference type="SUPFAM" id="SSF56300">
    <property type="entry name" value="Metallo-dependent phosphatases"/>
    <property type="match status" value="1"/>
</dbReference>
<dbReference type="InterPro" id="IPR029052">
    <property type="entry name" value="Metallo-depent_PP-like"/>
</dbReference>
<dbReference type="GO" id="GO:0047631">
    <property type="term" value="F:ADP-ribose diphosphatase activity"/>
    <property type="evidence" value="ECO:0007669"/>
    <property type="project" value="TreeGrafter"/>
</dbReference>
<dbReference type="RefSeq" id="XP_022089437.1">
    <property type="nucleotide sequence ID" value="XM_022233745.1"/>
</dbReference>
<feature type="domain" description="Calcineurin-like phosphoesterase" evidence="1">
    <location>
        <begin position="14"/>
        <end position="289"/>
    </location>
</feature>
<dbReference type="Proteomes" id="UP000694845">
    <property type="component" value="Unplaced"/>
</dbReference>
<name>A0A8B7YCN3_ACAPL</name>
<evidence type="ECO:0000313" key="3">
    <source>
        <dbReference type="RefSeq" id="XP_022089436.1"/>
    </source>
</evidence>
<dbReference type="GO" id="GO:0047734">
    <property type="term" value="F:CDP-glycerol diphosphatase activity"/>
    <property type="evidence" value="ECO:0007669"/>
    <property type="project" value="TreeGrafter"/>
</dbReference>
<proteinExistence type="predicted"/>
<dbReference type="OMA" id="ICATTHI"/>
<dbReference type="GeneID" id="110978621"/>
<dbReference type="PANTHER" id="PTHR16509:SF1">
    <property type="entry name" value="MANGANESE-DEPENDENT ADP-RIBOSE_CDP-ALCOHOL DIPHOSPHATASE"/>
    <property type="match status" value="1"/>
</dbReference>
<evidence type="ECO:0000313" key="4">
    <source>
        <dbReference type="RefSeq" id="XP_022089437.1"/>
    </source>
</evidence>
<accession>A0A8B7YCN3</accession>
<protein>
    <submittedName>
        <fullName evidence="3 4">Manganese-dependent ADP-ribose/CDP-alcohol diphosphatase-like isoform X1</fullName>
    </submittedName>
</protein>
<reference evidence="3 4" key="1">
    <citation type="submission" date="2025-04" db="UniProtKB">
        <authorList>
            <consortium name="RefSeq"/>
        </authorList>
    </citation>
    <scope>IDENTIFICATION</scope>
</reference>
<dbReference type="Gene3D" id="3.60.21.10">
    <property type="match status" value="1"/>
</dbReference>
<dbReference type="GO" id="GO:0008663">
    <property type="term" value="F:2',3'-cyclic-nucleotide 2'-phosphodiesterase activity"/>
    <property type="evidence" value="ECO:0007669"/>
    <property type="project" value="TreeGrafter"/>
</dbReference>
<dbReference type="PANTHER" id="PTHR16509">
    <property type="match status" value="1"/>
</dbReference>
<dbReference type="InterPro" id="IPR004843">
    <property type="entry name" value="Calcineurin-like_PHP"/>
</dbReference>
<gene>
    <name evidence="3 4" type="primary">LOC110978621</name>
</gene>
<dbReference type="GO" id="GO:0030145">
    <property type="term" value="F:manganese ion binding"/>
    <property type="evidence" value="ECO:0007669"/>
    <property type="project" value="TreeGrafter"/>
</dbReference>
<dbReference type="Pfam" id="PF00149">
    <property type="entry name" value="Metallophos"/>
    <property type="match status" value="1"/>
</dbReference>
<dbReference type="OrthoDB" id="9675250at2759"/>
<dbReference type="AlphaFoldDB" id="A0A8B7YCN3"/>
<organism evidence="2 3">
    <name type="scientific">Acanthaster planci</name>
    <name type="common">Crown-of-thorns starfish</name>
    <dbReference type="NCBI Taxonomy" id="133434"/>
    <lineage>
        <taxon>Eukaryota</taxon>
        <taxon>Metazoa</taxon>
        <taxon>Echinodermata</taxon>
        <taxon>Eleutherozoa</taxon>
        <taxon>Asterozoa</taxon>
        <taxon>Asteroidea</taxon>
        <taxon>Valvatacea</taxon>
        <taxon>Valvatida</taxon>
        <taxon>Acanthasteridae</taxon>
        <taxon>Acanthaster</taxon>
    </lineage>
</organism>
<sequence>MQDDMDEACSCLFSFGVISDIQYADLDNRLNSVGTHTRYYRNALALLKEAVDCWTGDIFVLRPDFVMQLGDIIDGFNNKGGKAQSLLSLAAVLGQFNRLPCFVHHVLGNHEFYNFTRAELMNSRLFSGADFEMAPRDPKCHCFDIICNVEGTSAYYHFSPAPGFRFVVLDTFSESIIGHDDMCPISQESLRLVCSINKNEDLDSSAGLKISEKRYLSFNGALGEKQLEWLEGVLQEACFAKEKIVLFGHVPIYPINGDHADLLWDYQEALKILCSYRCVVAAFAGHTHHFSHCVDKTSGIHFVNLPGIVEVPPGSNGFGTVQVFSDRLLLYGVGQTGNLEMMFPGSVPAD</sequence>